<reference evidence="3 4" key="1">
    <citation type="submission" date="2020-05" db="EMBL/GenBank/DDBJ databases">
        <title>Ceratocystis lukuohia genome.</title>
        <authorList>
            <person name="Harrington T.C."/>
            <person name="Kim K."/>
            <person name="Mayers C.G."/>
        </authorList>
    </citation>
    <scope>NUCLEOTIDE SEQUENCE [LARGE SCALE GENOMIC DNA]</scope>
    <source>
        <strain evidence="3 4">C4212</strain>
    </source>
</reference>
<keyword evidence="2" id="KW-0442">Lipid degradation</keyword>
<dbReference type="Proteomes" id="UP001610728">
    <property type="component" value="Unassembled WGS sequence"/>
</dbReference>
<dbReference type="SUPFAM" id="SSF52151">
    <property type="entry name" value="FabD/lysophospholipase-like"/>
    <property type="match status" value="1"/>
</dbReference>
<sequence>MLGRLGMTVDQSIRAYKKFAQTAFATQQPRLFQRPWPTTFSDINLENAIKQMIQDSCTQAPCVELRQLDNPAATTCAHEDLIFHDRSCTDTSDGFTGCKIWEVARATSAAASFFSPIEIGRDSVKFIDANFGFNNPCEILIEEAKKKSSPDRPMIITSIGTGLGNVIEIRDTKSSVIEALKAMASTSKQATLRLENEYRNIRGYYRFDVDDGLRDTTISDWGEMSKISAHTKNYLGKNEYVIRKFVQAFTEGLL</sequence>
<evidence type="ECO:0000256" key="2">
    <source>
        <dbReference type="ARBA" id="ARBA00022963"/>
    </source>
</evidence>
<dbReference type="GeneID" id="98119460"/>
<keyword evidence="4" id="KW-1185">Reference proteome</keyword>
<protein>
    <submittedName>
        <fullName evidence="3">FabD/lysophospholipase-like protein</fullName>
    </submittedName>
</protein>
<dbReference type="PANTHER" id="PTHR24185:SF1">
    <property type="entry name" value="CALCIUM-INDEPENDENT PHOSPHOLIPASE A2-GAMMA"/>
    <property type="match status" value="1"/>
</dbReference>
<gene>
    <name evidence="3" type="ORF">HOO65_060064</name>
</gene>
<evidence type="ECO:0000313" key="4">
    <source>
        <dbReference type="Proteomes" id="UP001610728"/>
    </source>
</evidence>
<evidence type="ECO:0000256" key="1">
    <source>
        <dbReference type="ARBA" id="ARBA00022801"/>
    </source>
</evidence>
<name>A0ABR4MD86_9PEZI</name>
<evidence type="ECO:0000313" key="3">
    <source>
        <dbReference type="EMBL" id="KAL2886234.1"/>
    </source>
</evidence>
<dbReference type="EMBL" id="JABSNW010000006">
    <property type="protein sequence ID" value="KAL2886234.1"/>
    <property type="molecule type" value="Genomic_DNA"/>
</dbReference>
<keyword evidence="2" id="KW-0443">Lipid metabolism</keyword>
<accession>A0ABR4MD86</accession>
<dbReference type="RefSeq" id="XP_070857414.1">
    <property type="nucleotide sequence ID" value="XM_071004018.1"/>
</dbReference>
<proteinExistence type="predicted"/>
<dbReference type="Gene3D" id="3.40.1090.10">
    <property type="entry name" value="Cytosolic phospholipase A2 catalytic domain"/>
    <property type="match status" value="1"/>
</dbReference>
<organism evidence="3 4">
    <name type="scientific">Ceratocystis lukuohia</name>
    <dbReference type="NCBI Taxonomy" id="2019550"/>
    <lineage>
        <taxon>Eukaryota</taxon>
        <taxon>Fungi</taxon>
        <taxon>Dikarya</taxon>
        <taxon>Ascomycota</taxon>
        <taxon>Pezizomycotina</taxon>
        <taxon>Sordariomycetes</taxon>
        <taxon>Hypocreomycetidae</taxon>
        <taxon>Microascales</taxon>
        <taxon>Ceratocystidaceae</taxon>
        <taxon>Ceratocystis</taxon>
    </lineage>
</organism>
<dbReference type="PANTHER" id="PTHR24185">
    <property type="entry name" value="CALCIUM-INDEPENDENT PHOSPHOLIPASE A2-GAMMA"/>
    <property type="match status" value="1"/>
</dbReference>
<dbReference type="InterPro" id="IPR016035">
    <property type="entry name" value="Acyl_Trfase/lysoPLipase"/>
</dbReference>
<keyword evidence="1" id="KW-0378">Hydrolase</keyword>
<comment type="caution">
    <text evidence="3">The sequence shown here is derived from an EMBL/GenBank/DDBJ whole genome shotgun (WGS) entry which is preliminary data.</text>
</comment>